<dbReference type="Gene3D" id="1.20.1290.10">
    <property type="entry name" value="AhpD-like"/>
    <property type="match status" value="1"/>
</dbReference>
<dbReference type="SUPFAM" id="SSF69118">
    <property type="entry name" value="AhpD-like"/>
    <property type="match status" value="1"/>
</dbReference>
<dbReference type="InterPro" id="IPR029032">
    <property type="entry name" value="AhpD-like"/>
</dbReference>
<reference evidence="2 3" key="1">
    <citation type="submission" date="2017-09" db="EMBL/GenBank/DDBJ databases">
        <title>Genome sequences of Natrinema ejinorence JCM 13890T.</title>
        <authorList>
            <person name="Roh S.W."/>
            <person name="Kim Y.B."/>
            <person name="Kim J.Y."/>
        </authorList>
    </citation>
    <scope>NUCLEOTIDE SEQUENCE [LARGE SCALE GENOMIC DNA]</scope>
    <source>
        <strain evidence="2 3">JCM 13890</strain>
    </source>
</reference>
<dbReference type="Proteomes" id="UP000219689">
    <property type="component" value="Unassembled WGS sequence"/>
</dbReference>
<dbReference type="AlphaFoldDB" id="A0A2A5QPT2"/>
<sequence>MSRVPYVTATDIDPEYRELIVSSLQPGKTLNVYSAVGNNERVLEGLRGFLGALWNHSGLSDRQREIVILTTASEIAEPYEWHQHVAIATNAGLVAEEIDAIARDDRAVFPTTEQALIAYTRAVVRGRVTESLHEAVAERFDENAMVGIAATAAGYLALGRVIDAFEIEIEADDEFVGWEVDD</sequence>
<comment type="caution">
    <text evidence="2">The sequence shown here is derived from an EMBL/GenBank/DDBJ whole genome shotgun (WGS) entry which is preliminary data.</text>
</comment>
<dbReference type="OrthoDB" id="343109at2157"/>
<evidence type="ECO:0000313" key="2">
    <source>
        <dbReference type="EMBL" id="PCR88858.1"/>
    </source>
</evidence>
<organism evidence="2 3">
    <name type="scientific">Natrinema ejinorense</name>
    <dbReference type="NCBI Taxonomy" id="373386"/>
    <lineage>
        <taxon>Archaea</taxon>
        <taxon>Methanobacteriati</taxon>
        <taxon>Methanobacteriota</taxon>
        <taxon>Stenosarchaea group</taxon>
        <taxon>Halobacteria</taxon>
        <taxon>Halobacteriales</taxon>
        <taxon>Natrialbaceae</taxon>
        <taxon>Natrinema</taxon>
    </lineage>
</organism>
<feature type="domain" description="Carboxymuconolactone decarboxylase-like" evidence="1">
    <location>
        <begin position="42"/>
        <end position="104"/>
    </location>
</feature>
<dbReference type="EMBL" id="NXNI01000002">
    <property type="protein sequence ID" value="PCR88858.1"/>
    <property type="molecule type" value="Genomic_DNA"/>
</dbReference>
<dbReference type="GO" id="GO:0051920">
    <property type="term" value="F:peroxiredoxin activity"/>
    <property type="evidence" value="ECO:0007669"/>
    <property type="project" value="InterPro"/>
</dbReference>
<dbReference type="InterPro" id="IPR003779">
    <property type="entry name" value="CMD-like"/>
</dbReference>
<dbReference type="PANTHER" id="PTHR34846:SF5">
    <property type="entry name" value="CARBOXYMUCONOLACTONE DECARBOXYLASE-LIKE DOMAIN-CONTAINING PROTEIN"/>
    <property type="match status" value="1"/>
</dbReference>
<evidence type="ECO:0000313" key="3">
    <source>
        <dbReference type="Proteomes" id="UP000219689"/>
    </source>
</evidence>
<accession>A0A2A5QPT2</accession>
<protein>
    <submittedName>
        <fullName evidence="2">Carboxymuconolactone decarboxylase</fullName>
    </submittedName>
</protein>
<proteinExistence type="predicted"/>
<dbReference type="Pfam" id="PF02627">
    <property type="entry name" value="CMD"/>
    <property type="match status" value="1"/>
</dbReference>
<dbReference type="RefSeq" id="WP_097381875.1">
    <property type="nucleotide sequence ID" value="NZ_NXNI01000002.1"/>
</dbReference>
<dbReference type="PANTHER" id="PTHR34846">
    <property type="entry name" value="4-CARBOXYMUCONOLACTONE DECARBOXYLASE FAMILY PROTEIN (AFU_ORTHOLOGUE AFUA_6G11590)"/>
    <property type="match status" value="1"/>
</dbReference>
<evidence type="ECO:0000259" key="1">
    <source>
        <dbReference type="Pfam" id="PF02627"/>
    </source>
</evidence>
<name>A0A2A5QPT2_9EURY</name>
<gene>
    <name evidence="2" type="ORF">CP557_20470</name>
</gene>
<keyword evidence="3" id="KW-1185">Reference proteome</keyword>